<dbReference type="Proteomes" id="UP001176940">
    <property type="component" value="Unassembled WGS sequence"/>
</dbReference>
<feature type="region of interest" description="Disordered" evidence="1">
    <location>
        <begin position="404"/>
        <end position="430"/>
    </location>
</feature>
<feature type="region of interest" description="Disordered" evidence="1">
    <location>
        <begin position="298"/>
        <end position="389"/>
    </location>
</feature>
<comment type="caution">
    <text evidence="3">The sequence shown here is derived from an EMBL/GenBank/DDBJ whole genome shotgun (WGS) entry which is preliminary data.</text>
</comment>
<feature type="compositionally biased region" description="Acidic residues" evidence="1">
    <location>
        <begin position="559"/>
        <end position="571"/>
    </location>
</feature>
<dbReference type="InterPro" id="IPR039884">
    <property type="entry name" value="R3HC1/R3HCL"/>
</dbReference>
<feature type="region of interest" description="Disordered" evidence="1">
    <location>
        <begin position="157"/>
        <end position="183"/>
    </location>
</feature>
<evidence type="ECO:0000313" key="3">
    <source>
        <dbReference type="EMBL" id="CAJ0956792.1"/>
    </source>
</evidence>
<dbReference type="Pfam" id="PF13358">
    <property type="entry name" value="DDE_3"/>
    <property type="match status" value="1"/>
</dbReference>
<feature type="compositionally biased region" description="Polar residues" evidence="1">
    <location>
        <begin position="372"/>
        <end position="389"/>
    </location>
</feature>
<proteinExistence type="predicted"/>
<feature type="region of interest" description="Disordered" evidence="1">
    <location>
        <begin position="597"/>
        <end position="633"/>
    </location>
</feature>
<gene>
    <name evidence="3" type="ORF">RIMI_LOCUS15672137</name>
</gene>
<feature type="compositionally biased region" description="Basic residues" evidence="1">
    <location>
        <begin position="355"/>
        <end position="368"/>
    </location>
</feature>
<dbReference type="PROSITE" id="PS51061">
    <property type="entry name" value="R3H"/>
    <property type="match status" value="1"/>
</dbReference>
<sequence length="633" mass="71471">MNKEWYQNVLQEQLLTTVQEQFGAQQCLFQHDGAPCHKAKVITKWLMEQNIEILGPWPGNSPDLNPIENLWSIIKRRVDKQKPTNSGKMQALIMQEWTAISQDLVQKLIESMPGRIAEVLKKKALGGAVTTPIKNKRHHQRSLCKFKDKSETLNSRGPFCAVTRSPGKETVPAPETDSPQAPSLKKVAGKIKGKVLYKYNSLDLSHLVMLTPVVLDPSFIDELELIGEEHEFYTLVCAELDHFSQQGNQKAVLLFPPVSSRLRFLIHKLTEAYNTLASFSVGEGWQRRTVICQASIRRSQENGESRTRSRNENRDRFWSSASPSRKWESGRGRQNWWKRKDKKPDRDPYASGGKHGARGRGEHRKGHVKGQGQINAPENGQSVHNENGQCVHNEDGELLQSKKVSEAELSASSQEMPEGQEEVQCETERQGVQEKIAGKMEVNGSARQDHLVICQKLNENEGEDRRPGQVAAADSAGGPSDLDMRQDYVAEEQAGGLSVRSVDDQVVSEMRGIERSQRDEKAAQLSSITKDLHEMKVVEQEDKEVRAEGHEENWRKEVDNEEAEMPVEPQEEASIPLVSQEQAEIVMMVQEETKIRAVTREDKGRHAMAHKKAEVSGETQEKVWMPAEPKEEQ</sequence>
<feature type="compositionally biased region" description="Basic and acidic residues" evidence="1">
    <location>
        <begin position="298"/>
        <end position="317"/>
    </location>
</feature>
<dbReference type="SMART" id="SM00393">
    <property type="entry name" value="R3H"/>
    <property type="match status" value="1"/>
</dbReference>
<dbReference type="EMBL" id="CAUEEQ010042532">
    <property type="protein sequence ID" value="CAJ0956792.1"/>
    <property type="molecule type" value="Genomic_DNA"/>
</dbReference>
<dbReference type="InterPro" id="IPR036867">
    <property type="entry name" value="R3H_dom_sf"/>
</dbReference>
<dbReference type="InterPro" id="IPR036397">
    <property type="entry name" value="RNaseH_sf"/>
</dbReference>
<dbReference type="SUPFAM" id="SSF82708">
    <property type="entry name" value="R3H domain"/>
    <property type="match status" value="1"/>
</dbReference>
<keyword evidence="4" id="KW-1185">Reference proteome</keyword>
<dbReference type="InterPro" id="IPR001374">
    <property type="entry name" value="R3H_dom"/>
</dbReference>
<feature type="region of interest" description="Disordered" evidence="1">
    <location>
        <begin position="542"/>
        <end position="577"/>
    </location>
</feature>
<organism evidence="3 4">
    <name type="scientific">Ranitomeya imitator</name>
    <name type="common">mimic poison frog</name>
    <dbReference type="NCBI Taxonomy" id="111125"/>
    <lineage>
        <taxon>Eukaryota</taxon>
        <taxon>Metazoa</taxon>
        <taxon>Chordata</taxon>
        <taxon>Craniata</taxon>
        <taxon>Vertebrata</taxon>
        <taxon>Euteleostomi</taxon>
        <taxon>Amphibia</taxon>
        <taxon>Batrachia</taxon>
        <taxon>Anura</taxon>
        <taxon>Neobatrachia</taxon>
        <taxon>Hyloidea</taxon>
        <taxon>Dendrobatidae</taxon>
        <taxon>Dendrobatinae</taxon>
        <taxon>Ranitomeya</taxon>
    </lineage>
</organism>
<dbReference type="InterPro" id="IPR038717">
    <property type="entry name" value="Tc1-like_DDE_dom"/>
</dbReference>
<dbReference type="Gene3D" id="3.30.1370.50">
    <property type="entry name" value="R3H-like domain"/>
    <property type="match status" value="1"/>
</dbReference>
<feature type="domain" description="R3H" evidence="2">
    <location>
        <begin position="230"/>
        <end position="295"/>
    </location>
</feature>
<dbReference type="Gene3D" id="3.30.420.10">
    <property type="entry name" value="Ribonuclease H-like superfamily/Ribonuclease H"/>
    <property type="match status" value="1"/>
</dbReference>
<evidence type="ECO:0000313" key="4">
    <source>
        <dbReference type="Proteomes" id="UP001176940"/>
    </source>
</evidence>
<feature type="compositionally biased region" description="Basic and acidic residues" evidence="1">
    <location>
        <begin position="597"/>
        <end position="621"/>
    </location>
</feature>
<reference evidence="3" key="1">
    <citation type="submission" date="2023-07" db="EMBL/GenBank/DDBJ databases">
        <authorList>
            <person name="Stuckert A."/>
        </authorList>
    </citation>
    <scope>NUCLEOTIDE SEQUENCE</scope>
</reference>
<dbReference type="PANTHER" id="PTHR21678">
    <property type="entry name" value="GROWTH INHIBITION AND DIFFERENTIATION RELATED PROTEIN 88"/>
    <property type="match status" value="1"/>
</dbReference>
<feature type="region of interest" description="Disordered" evidence="1">
    <location>
        <begin position="457"/>
        <end position="483"/>
    </location>
</feature>
<evidence type="ECO:0000256" key="1">
    <source>
        <dbReference type="SAM" id="MobiDB-lite"/>
    </source>
</evidence>
<dbReference type="Pfam" id="PF01424">
    <property type="entry name" value="R3H"/>
    <property type="match status" value="1"/>
</dbReference>
<accession>A0ABN9M1U9</accession>
<evidence type="ECO:0000259" key="2">
    <source>
        <dbReference type="PROSITE" id="PS51061"/>
    </source>
</evidence>
<feature type="compositionally biased region" description="Basic and acidic residues" evidence="1">
    <location>
        <begin position="542"/>
        <end position="558"/>
    </location>
</feature>
<name>A0ABN9M1U9_9NEOB</name>
<dbReference type="PANTHER" id="PTHR21678:SF6">
    <property type="entry name" value="R3H AND COILED-COIL DOMAIN-CONTAINING PROTEIN 1"/>
    <property type="match status" value="1"/>
</dbReference>
<protein>
    <recommendedName>
        <fullName evidence="2">R3H domain-containing protein</fullName>
    </recommendedName>
</protein>